<evidence type="ECO:0000313" key="1">
    <source>
        <dbReference type="EMBL" id="ADI15148.1"/>
    </source>
</evidence>
<sequence>MARTQESAVARWRRDKDRYFESSPDAPVEGPFAGLTYYPEDGAYAVEALLEPFDPPQTVWLTTSAGDAQPYRRYGRATFTLAGRTLQLTLFVPAHLASGEPERFFIPFRDATSGTETYGAGRYLEAGAATGGRVTLDFNYAYHPFCAYSARYRCPLPPAENHLGVPIRAGERLPDAPREG</sequence>
<dbReference type="KEGG" id="tra:Trad_2034"/>
<protein>
    <recommendedName>
        <fullName evidence="3">DUF1684 domain-containing protein</fullName>
    </recommendedName>
</protein>
<proteinExistence type="predicted"/>
<organism evidence="1 2">
    <name type="scientific">Truepera radiovictrix (strain DSM 17093 / CIP 108686 / LMG 22925 / RQ-24)</name>
    <dbReference type="NCBI Taxonomy" id="649638"/>
    <lineage>
        <taxon>Bacteria</taxon>
        <taxon>Thermotogati</taxon>
        <taxon>Deinococcota</taxon>
        <taxon>Deinococci</taxon>
        <taxon>Trueperales</taxon>
        <taxon>Trueperaceae</taxon>
        <taxon>Truepera</taxon>
    </lineage>
</organism>
<evidence type="ECO:0008006" key="3">
    <source>
        <dbReference type="Google" id="ProtNLM"/>
    </source>
</evidence>
<dbReference type="Proteomes" id="UP000000379">
    <property type="component" value="Chromosome"/>
</dbReference>
<dbReference type="HOGENOM" id="CLU_090976_1_0_0"/>
<dbReference type="PANTHER" id="PTHR41913:SF1">
    <property type="entry name" value="DUF1684 DOMAIN-CONTAINING PROTEIN"/>
    <property type="match status" value="1"/>
</dbReference>
<gene>
    <name evidence="1" type="ordered locus">Trad_2034</name>
</gene>
<dbReference type="AlphaFoldDB" id="D7CR60"/>
<reference evidence="1 2" key="2">
    <citation type="journal article" date="2011" name="Stand. Genomic Sci.">
        <title>Complete genome sequence of Truepera radiovictrix type strain (RQ-24).</title>
        <authorList>
            <person name="Ivanova N."/>
            <person name="Rohde C."/>
            <person name="Munk C."/>
            <person name="Nolan M."/>
            <person name="Lucas S."/>
            <person name="Del Rio T.G."/>
            <person name="Tice H."/>
            <person name="Deshpande S."/>
            <person name="Cheng J.F."/>
            <person name="Tapia R."/>
            <person name="Han C."/>
            <person name="Goodwin L."/>
            <person name="Pitluck S."/>
            <person name="Liolios K."/>
            <person name="Mavromatis K."/>
            <person name="Mikhailova N."/>
            <person name="Pati A."/>
            <person name="Chen A."/>
            <person name="Palaniappan K."/>
            <person name="Land M."/>
            <person name="Hauser L."/>
            <person name="Chang Y.J."/>
            <person name="Jeffries C.D."/>
            <person name="Brambilla E."/>
            <person name="Rohde M."/>
            <person name="Goker M."/>
            <person name="Tindall B.J."/>
            <person name="Woyke T."/>
            <person name="Bristow J."/>
            <person name="Eisen J.A."/>
            <person name="Markowitz V."/>
            <person name="Hugenholtz P."/>
            <person name="Kyrpides N.C."/>
            <person name="Klenk H.P."/>
            <person name="Lapidus A."/>
        </authorList>
    </citation>
    <scope>NUCLEOTIDE SEQUENCE [LARGE SCALE GENOMIC DNA]</scope>
    <source>
        <strain evidence="2">DSM 17093 / CIP 108686 / LMG 22925 / RQ-24</strain>
    </source>
</reference>
<dbReference type="eggNOG" id="COG3358">
    <property type="taxonomic scope" value="Bacteria"/>
</dbReference>
<dbReference type="InterPro" id="IPR012467">
    <property type="entry name" value="DUF1684"/>
</dbReference>
<dbReference type="OrthoDB" id="5493262at2"/>
<dbReference type="STRING" id="649638.Trad_2034"/>
<dbReference type="PANTHER" id="PTHR41913">
    <property type="entry name" value="DUF1684 DOMAIN-CONTAINING PROTEIN"/>
    <property type="match status" value="1"/>
</dbReference>
<evidence type="ECO:0000313" key="2">
    <source>
        <dbReference type="Proteomes" id="UP000000379"/>
    </source>
</evidence>
<dbReference type="RefSeq" id="WP_013178513.1">
    <property type="nucleotide sequence ID" value="NC_014221.1"/>
</dbReference>
<dbReference type="EMBL" id="CP002049">
    <property type="protein sequence ID" value="ADI15148.1"/>
    <property type="molecule type" value="Genomic_DNA"/>
</dbReference>
<dbReference type="Pfam" id="PF07920">
    <property type="entry name" value="DUF1684"/>
    <property type="match status" value="1"/>
</dbReference>
<reference evidence="2" key="1">
    <citation type="submission" date="2010-05" db="EMBL/GenBank/DDBJ databases">
        <title>The complete genome of Truepera radiovictris DSM 17093.</title>
        <authorList>
            <consortium name="US DOE Joint Genome Institute (JGI-PGF)"/>
            <person name="Lucas S."/>
            <person name="Copeland A."/>
            <person name="Lapidus A."/>
            <person name="Glavina del Rio T."/>
            <person name="Dalin E."/>
            <person name="Tice H."/>
            <person name="Bruce D."/>
            <person name="Goodwin L."/>
            <person name="Pitluck S."/>
            <person name="Kyrpides N."/>
            <person name="Mavromatis K."/>
            <person name="Ovchinnikova G."/>
            <person name="Munk A.C."/>
            <person name="Detter J.C."/>
            <person name="Han C."/>
            <person name="Tapia R."/>
            <person name="Land M."/>
            <person name="Hauser L."/>
            <person name="Markowitz V."/>
            <person name="Cheng J.-F."/>
            <person name="Hugenholtz P."/>
            <person name="Woyke T."/>
            <person name="Wu D."/>
            <person name="Tindall B."/>
            <person name="Pomrenke H.G."/>
            <person name="Brambilla E."/>
            <person name="Klenk H.-P."/>
            <person name="Eisen J.A."/>
        </authorList>
    </citation>
    <scope>NUCLEOTIDE SEQUENCE [LARGE SCALE GENOMIC DNA]</scope>
    <source>
        <strain evidence="2">DSM 17093 / CIP 108686 / LMG 22925 / RQ-24</strain>
    </source>
</reference>
<keyword evidence="2" id="KW-1185">Reference proteome</keyword>
<name>D7CR60_TRURR</name>
<accession>D7CR60</accession>